<accession>A0A6C0K645</accession>
<name>A0A6C0K645_9ZZZZ</name>
<dbReference type="EMBL" id="MN740788">
    <property type="protein sequence ID" value="QHU11718.1"/>
    <property type="molecule type" value="Genomic_DNA"/>
</dbReference>
<proteinExistence type="predicted"/>
<reference evidence="1" key="1">
    <citation type="journal article" date="2020" name="Nature">
        <title>Giant virus diversity and host interactions through global metagenomics.</title>
        <authorList>
            <person name="Schulz F."/>
            <person name="Roux S."/>
            <person name="Paez-Espino D."/>
            <person name="Jungbluth S."/>
            <person name="Walsh D.A."/>
            <person name="Denef V.J."/>
            <person name="McMahon K.D."/>
            <person name="Konstantinidis K.T."/>
            <person name="Eloe-Fadrosh E.A."/>
            <person name="Kyrpides N.C."/>
            <person name="Woyke T."/>
        </authorList>
    </citation>
    <scope>NUCLEOTIDE SEQUENCE</scope>
    <source>
        <strain evidence="1">GVMAG-S-1101169-75</strain>
    </source>
</reference>
<protein>
    <submittedName>
        <fullName evidence="1">Uncharacterized protein</fullName>
    </submittedName>
</protein>
<organism evidence="1">
    <name type="scientific">viral metagenome</name>
    <dbReference type="NCBI Taxonomy" id="1070528"/>
    <lineage>
        <taxon>unclassified sequences</taxon>
        <taxon>metagenomes</taxon>
        <taxon>organismal metagenomes</taxon>
    </lineage>
</organism>
<sequence>MKDAGKNMSMYVCRLNCLLMNEKRYLIALVHRDDHVEMGSKQPLSSFRWISFMARTLQEESYQSLPIHHYTIKRDDKYQIPLRISSRNQEVSVYDCDRGVFSVSLLHNKNQEYEYPNEGNLVSALETFQTVLQWK</sequence>
<evidence type="ECO:0000313" key="1">
    <source>
        <dbReference type="EMBL" id="QHU11718.1"/>
    </source>
</evidence>
<dbReference type="AlphaFoldDB" id="A0A6C0K645"/>